<protein>
    <submittedName>
        <fullName evidence="4">Type IV secretion protein Rhs</fullName>
    </submittedName>
</protein>
<feature type="domain" description="Teneurin-like YD-shell" evidence="3">
    <location>
        <begin position="677"/>
        <end position="843"/>
    </location>
</feature>
<dbReference type="SUPFAM" id="SSF50969">
    <property type="entry name" value="YVTN repeat-like/Quinoprotein amine dehydrogenase"/>
    <property type="match status" value="1"/>
</dbReference>
<dbReference type="InterPro" id="IPR045351">
    <property type="entry name" value="DUF6531"/>
</dbReference>
<name>A0A3P1SCP4_9ACTO</name>
<dbReference type="InterPro" id="IPR006530">
    <property type="entry name" value="YD"/>
</dbReference>
<keyword evidence="5" id="KW-1185">Reference proteome</keyword>
<dbReference type="InterPro" id="IPR011044">
    <property type="entry name" value="Quino_amine_DH_bsu"/>
</dbReference>
<feature type="domain" description="Teneurin-like YD-shell" evidence="3">
    <location>
        <begin position="458"/>
        <end position="602"/>
    </location>
</feature>
<evidence type="ECO:0000313" key="4">
    <source>
        <dbReference type="EMBL" id="RRC94814.1"/>
    </source>
</evidence>
<evidence type="ECO:0000259" key="2">
    <source>
        <dbReference type="Pfam" id="PF20148"/>
    </source>
</evidence>
<feature type="domain" description="DUF6531" evidence="2">
    <location>
        <begin position="284"/>
        <end position="356"/>
    </location>
</feature>
<comment type="caution">
    <text evidence="4">The sequence shown here is derived from an EMBL/GenBank/DDBJ whole genome shotgun (WGS) entry which is preliminary data.</text>
</comment>
<organism evidence="4 5">
    <name type="scientific">Schaalia canis</name>
    <dbReference type="NCBI Taxonomy" id="100469"/>
    <lineage>
        <taxon>Bacteria</taxon>
        <taxon>Bacillati</taxon>
        <taxon>Actinomycetota</taxon>
        <taxon>Actinomycetes</taxon>
        <taxon>Actinomycetales</taxon>
        <taxon>Actinomycetaceae</taxon>
        <taxon>Schaalia</taxon>
    </lineage>
</organism>
<gene>
    <name evidence="4" type="ORF">EII11_07960</name>
</gene>
<evidence type="ECO:0000313" key="5">
    <source>
        <dbReference type="Proteomes" id="UP000280444"/>
    </source>
</evidence>
<sequence length="1873" mass="205734">MSVFGEYEAPLRFSFHFADRLAVSLRAMATAVGTFEQQLGNAQRRAEEGFAGYFSRVFTDNMRVARLDAEEIVDALHCAAEYVDWIAAEAAKENRRRAQVRQYMAEHDDWWELLYDDFFGEAGIPPFAPDVLPSCAVPSPSVRRREHDRRLGMSGGISAAYPENLRSAAQMLIGARGGLPSIERLLADIADFPNQCQYGNLDFGTIPTTLPHWHDLNGLEVTWLETVAQAFEAAGAVGDVSTSLPDAALIEALRVAGVTVHREDLDITSPVLSGFRPGTGYALDPVNVATGNFIEPEVDFAFSGGSASLRLTRMYNSLASHSGVFGQGWMSVLDQRLIQTDDVWTWVMADGRYVSFPAPEGKETRASGQHYWLTLDESGSDPFFAPLMTREEACWVVSDNSGSRWLFSCSGVWLGEMSDSVGIRVERSVDGEVIGLRHQRGRGISFEYVDGHVARALTSDGKHCDYLYDDLGRLCEVRTKEGVLRQYEWDDNSLLRAVTSADGVREVENEYDECGRVRCQRTRFGREVVFRYLPGGVTAVTDRDDSRANVWVSDNRGRLLGVVDADGNRQSMSYDQYGNVVLSRDRAGQETVHIYDQRGRRTQSVLPSGGRVSLEWDAHDRLTTMMTEEGSVLRYVYASDGDRQPCQIIDPLGAVTSLEWMGGLLKRVTDPEGVFVGFEYDEYGDLIATSNPDGAVARIIRDASGRVIEAVSPGGAVTRLTYDYHGHVIEREEPDGAVWRFKRSQEGRLLAVVDPAGAVTTMEYGAHGECVRTCDPLGRVVERGVDDAGNVERLTLPDGAEFVFSFDALSRMREVVSPEGSRWKKDYDAVGRVIGMVDPTGRTHQMKPAANGDSIATVSGDGHSDYGISFDAYGRPTQTSDMYGVDSVITYDAAGRPVEVLDAEGGLAVFRRDRAGRVIEHVAPDGRSTGYTYDACGRVLSVEGPGGARSSFEYDADSRVVARISPLGERSEFIYDVCGRLLEAWVPGQGRSVFRYDVCGRVVYQRDSLTGIRRFSYDAAGQMVKAINGVGGVTRYEYDAQGRVVAIIDPRGGRTVRTYNDLGRVTSVTDPLGRSTTATYDAAGRVLSQTNPEGVTLSFTYDANGAREAVYADGRLLSRVERDLVNRTLRVTDHSDPHAPAMQHSLVYDRMGRLIRKRSDWGHREGIARSVEESHWEYDQLGRRSAYVSPDGTRMSYRYDERGYLQSIDHPVIGRFLCEYDSDGRLVSSTVNGTTQRWEYDQGYVSRHSVVSHDKGQGVPALQVSLTEVERDTWGRIIRHESDGQVFTYEYDDAHQLVSARSAESSQRWDYDEVGRLVRHCDGGRSSEFVYDAASQLTRIRYSNGDYRVFSYDGVGRRVSERSQHGVEKRYSWDERGWLSAVTLVEDSGTSRTIDTHVNALGELQSINESQLWWDSAAGLPCLTGADGVSIFALPGGGSVAEGQVPGSQWRPGRASQQSNPWRAGANSVDASAWQVMPSGGVSIAGLEWMGARLYDPSTTQFVSRDPMVAPAGSVWEHHPYNYAANNPLNVQDPLGLSPVTDSQLALYNSFAHPGGVVGVAGEWLSDNWEYVLGGVGIVAGVALMFTGVGGPAGIALMAASGALISGGVSIGTQKYFNGSVDPATVGLDMLIGGVSGGLGAGASSVIARQGLSRFGTFAVDTASGGFIDGVVDYSQTPGPHSLSTFARSVSRATLENAVTGGIGHVPNLKHVDVSVPQLRPTLEYTDIPSVPRRTNDINVNPEPPEWLDWDKRGALDTVEHGGTTSDTRRVIGRNSRQNDAVHEHIRLLLEHRVTPQEIRLNQQQVNIDGHRVGVNRPDLQFTHRGERYYFEYEGPASTRGPGHAERIRANDPSGRVYILEEDNGYAFPDIFR</sequence>
<reference evidence="4 5" key="1">
    <citation type="submission" date="2018-11" db="EMBL/GenBank/DDBJ databases">
        <title>Genomes From Bacteria Associated with the Canine Oral Cavity: a Test Case for Automated Genome-Based Taxonomic Assignment.</title>
        <authorList>
            <person name="Coil D.A."/>
            <person name="Jospin G."/>
            <person name="Darling A.E."/>
            <person name="Wallis C."/>
            <person name="Davis I.J."/>
            <person name="Harris S."/>
            <person name="Eisen J.A."/>
            <person name="Holcombe L.J."/>
            <person name="O'Flynn C."/>
        </authorList>
    </citation>
    <scope>NUCLEOTIDE SEQUENCE [LARGE SCALE GENOMIC DNA]</scope>
    <source>
        <strain evidence="4 5">OH770</strain>
    </source>
</reference>
<dbReference type="NCBIfam" id="TIGR03696">
    <property type="entry name" value="Rhs_assc_core"/>
    <property type="match status" value="1"/>
</dbReference>
<dbReference type="PANTHER" id="PTHR32305:SF15">
    <property type="entry name" value="PROTEIN RHSA-RELATED"/>
    <property type="match status" value="1"/>
</dbReference>
<dbReference type="Pfam" id="PF20148">
    <property type="entry name" value="DUF6531"/>
    <property type="match status" value="1"/>
</dbReference>
<dbReference type="EMBL" id="RQZF01000009">
    <property type="protein sequence ID" value="RRC94814.1"/>
    <property type="molecule type" value="Genomic_DNA"/>
</dbReference>
<evidence type="ECO:0000259" key="3">
    <source>
        <dbReference type="Pfam" id="PF25023"/>
    </source>
</evidence>
<dbReference type="InterPro" id="IPR031325">
    <property type="entry name" value="RHS_repeat"/>
</dbReference>
<dbReference type="Gene3D" id="2.180.10.10">
    <property type="entry name" value="RHS repeat-associated core"/>
    <property type="match status" value="6"/>
</dbReference>
<dbReference type="PANTHER" id="PTHR32305">
    <property type="match status" value="1"/>
</dbReference>
<dbReference type="InterPro" id="IPR050708">
    <property type="entry name" value="T6SS_VgrG/RHS"/>
</dbReference>
<keyword evidence="1" id="KW-0677">Repeat</keyword>
<evidence type="ECO:0000256" key="1">
    <source>
        <dbReference type="ARBA" id="ARBA00022737"/>
    </source>
</evidence>
<accession>A0A3P1SCP4</accession>
<dbReference type="RefSeq" id="WP_124871243.1">
    <property type="nucleotide sequence ID" value="NZ_RQZF01000009.1"/>
</dbReference>
<proteinExistence type="predicted"/>
<dbReference type="Pfam" id="PF05593">
    <property type="entry name" value="RHS_repeat"/>
    <property type="match status" value="1"/>
</dbReference>
<dbReference type="OrthoDB" id="3246112at2"/>
<dbReference type="InterPro" id="IPR022385">
    <property type="entry name" value="Rhs_assc_core"/>
</dbReference>
<dbReference type="NCBIfam" id="TIGR01643">
    <property type="entry name" value="YD_repeat_2x"/>
    <property type="match status" value="11"/>
</dbReference>
<feature type="domain" description="Teneurin-like YD-shell" evidence="3">
    <location>
        <begin position="927"/>
        <end position="1112"/>
    </location>
</feature>
<dbReference type="Proteomes" id="UP000280444">
    <property type="component" value="Unassembled WGS sequence"/>
</dbReference>
<dbReference type="Pfam" id="PF25023">
    <property type="entry name" value="TEN_YD-shell"/>
    <property type="match status" value="3"/>
</dbReference>
<dbReference type="InterPro" id="IPR056823">
    <property type="entry name" value="TEN-like_YD-shell"/>
</dbReference>